<organism evidence="3 4">
    <name type="scientific">Pontiella desulfatans</name>
    <dbReference type="NCBI Taxonomy" id="2750659"/>
    <lineage>
        <taxon>Bacteria</taxon>
        <taxon>Pseudomonadati</taxon>
        <taxon>Kiritimatiellota</taxon>
        <taxon>Kiritimatiellia</taxon>
        <taxon>Kiritimatiellales</taxon>
        <taxon>Pontiellaceae</taxon>
        <taxon>Pontiella</taxon>
    </lineage>
</organism>
<dbReference type="InterPro" id="IPR002372">
    <property type="entry name" value="PQQ_rpt_dom"/>
</dbReference>
<keyword evidence="1" id="KW-0812">Transmembrane</keyword>
<keyword evidence="1" id="KW-0472">Membrane</keyword>
<sequence length="577" mass="62876">MAKKNEFKQRQIPGLIAQGVALVAALFVLVVAVLLVSDHVKLVKMDPLNDPTLLELREQLGNASESNEAVVEQIRTYDLYARRAFFSNQEQRRAGGLLALGGAVVCFVALKLSKVWKPKLPAVQKPDTPDHWELNSLFRQLMAGTGIFLVVLSLFLAFAVQSDLAVVLAQQPDEQAGVPAHQEERMAQASLPLQTEAMKANWPSLRGWGNIGQALAMDAPISWDVESGEGIIWKADVPVHGFNSPIVWGDRLFFTGGDEEGCEVFCYNADSGEELWVGKVETSVELPEVSEDTGFAAPTMATDGTRVFAIFATGELAAFDFNGNLVWQKNLGVPENPYGMGSSLVSDGERLFVQYDHEENQKVMAFNCADGSAVWETARLHISWSTPALIETAGGMQLVLNDEEFTTAYDPKSGKQLWQVKCLGGEVAPSPAFNGKDLVFVANEYAQASALKLNGATPQILWQYDEYLPEIASPLAAEDRFFIATSAGDMICLDAATGGVKWEQEFDDGFSSSPVLVGGKVYAVHLGGIMHIFDAKADTYHEIAAIDMGEAVYATPAFANNRIYIRGDETLYCIGKE</sequence>
<gene>
    <name evidence="3" type="ORF">PDESU_06122</name>
</gene>
<feature type="domain" description="Pyrrolo-quinoline quinone repeat" evidence="2">
    <location>
        <begin position="360"/>
        <end position="469"/>
    </location>
</feature>
<dbReference type="PANTHER" id="PTHR34512">
    <property type="entry name" value="CELL SURFACE PROTEIN"/>
    <property type="match status" value="1"/>
</dbReference>
<reference evidence="3 4" key="1">
    <citation type="submission" date="2019-04" db="EMBL/GenBank/DDBJ databases">
        <authorList>
            <person name="Van Vliet M D."/>
        </authorList>
    </citation>
    <scope>NUCLEOTIDE SEQUENCE [LARGE SCALE GENOMIC DNA]</scope>
    <source>
        <strain evidence="3 4">F1</strain>
    </source>
</reference>
<dbReference type="InterPro" id="IPR018391">
    <property type="entry name" value="PQQ_b-propeller_rpt"/>
</dbReference>
<feature type="transmembrane region" description="Helical" evidence="1">
    <location>
        <begin position="12"/>
        <end position="36"/>
    </location>
</feature>
<feature type="domain" description="Pyrrolo-quinoline quinone repeat" evidence="2">
    <location>
        <begin position="474"/>
        <end position="536"/>
    </location>
</feature>
<keyword evidence="1" id="KW-1133">Transmembrane helix</keyword>
<evidence type="ECO:0000259" key="2">
    <source>
        <dbReference type="Pfam" id="PF13360"/>
    </source>
</evidence>
<dbReference type="SMART" id="SM00564">
    <property type="entry name" value="PQQ"/>
    <property type="match status" value="6"/>
</dbReference>
<dbReference type="RefSeq" id="WP_136082988.1">
    <property type="nucleotide sequence ID" value="NZ_CAAHFG010000004.1"/>
</dbReference>
<feature type="transmembrane region" description="Helical" evidence="1">
    <location>
        <begin position="94"/>
        <end position="112"/>
    </location>
</feature>
<keyword evidence="4" id="KW-1185">Reference proteome</keyword>
<dbReference type="PANTHER" id="PTHR34512:SF30">
    <property type="entry name" value="OUTER MEMBRANE PROTEIN ASSEMBLY FACTOR BAMB"/>
    <property type="match status" value="1"/>
</dbReference>
<dbReference type="Gene3D" id="2.130.10.10">
    <property type="entry name" value="YVTN repeat-like/Quinoprotein amine dehydrogenase"/>
    <property type="match status" value="2"/>
</dbReference>
<evidence type="ECO:0000313" key="4">
    <source>
        <dbReference type="Proteomes" id="UP000366872"/>
    </source>
</evidence>
<dbReference type="InterPro" id="IPR011047">
    <property type="entry name" value="Quinoprotein_ADH-like_sf"/>
</dbReference>
<protein>
    <recommendedName>
        <fullName evidence="2">Pyrrolo-quinoline quinone repeat domain-containing protein</fullName>
    </recommendedName>
</protein>
<dbReference type="InterPro" id="IPR015943">
    <property type="entry name" value="WD40/YVTN_repeat-like_dom_sf"/>
</dbReference>
<evidence type="ECO:0000256" key="1">
    <source>
        <dbReference type="SAM" id="Phobius"/>
    </source>
</evidence>
<name>A0A6C2UBU8_PONDE</name>
<proteinExistence type="predicted"/>
<evidence type="ECO:0000313" key="3">
    <source>
        <dbReference type="EMBL" id="VGO17525.1"/>
    </source>
</evidence>
<dbReference type="EMBL" id="CAAHFG010000004">
    <property type="protein sequence ID" value="VGO17525.1"/>
    <property type="molecule type" value="Genomic_DNA"/>
</dbReference>
<dbReference type="Proteomes" id="UP000366872">
    <property type="component" value="Unassembled WGS sequence"/>
</dbReference>
<dbReference type="Pfam" id="PF13360">
    <property type="entry name" value="PQQ_2"/>
    <property type="match status" value="3"/>
</dbReference>
<dbReference type="AlphaFoldDB" id="A0A6C2UBU8"/>
<feature type="domain" description="Pyrrolo-quinoline quinone repeat" evidence="2">
    <location>
        <begin position="221"/>
        <end position="335"/>
    </location>
</feature>
<feature type="transmembrane region" description="Helical" evidence="1">
    <location>
        <begin position="141"/>
        <end position="160"/>
    </location>
</feature>
<dbReference type="SUPFAM" id="SSF50998">
    <property type="entry name" value="Quinoprotein alcohol dehydrogenase-like"/>
    <property type="match status" value="1"/>
</dbReference>
<accession>A0A6C2UBU8</accession>